<dbReference type="SUPFAM" id="SSF56784">
    <property type="entry name" value="HAD-like"/>
    <property type="match status" value="1"/>
</dbReference>
<protein>
    <submittedName>
        <fullName evidence="1">HAD superfamily hydrolase (TIGR01509 family)</fullName>
    </submittedName>
</protein>
<dbReference type="EMBL" id="JACHND010000001">
    <property type="protein sequence ID" value="MBB4702417.1"/>
    <property type="molecule type" value="Genomic_DNA"/>
</dbReference>
<evidence type="ECO:0000313" key="1">
    <source>
        <dbReference type="EMBL" id="MBB4702417.1"/>
    </source>
</evidence>
<dbReference type="Gene3D" id="3.40.50.1000">
    <property type="entry name" value="HAD superfamily/HAD-like"/>
    <property type="match status" value="1"/>
</dbReference>
<dbReference type="GO" id="GO:0050308">
    <property type="term" value="F:sugar-phosphatase activity"/>
    <property type="evidence" value="ECO:0007669"/>
    <property type="project" value="TreeGrafter"/>
</dbReference>
<dbReference type="Proteomes" id="UP000542210">
    <property type="component" value="Unassembled WGS sequence"/>
</dbReference>
<dbReference type="Gene3D" id="1.10.150.240">
    <property type="entry name" value="Putative phosphatase, domain 2"/>
    <property type="match status" value="1"/>
</dbReference>
<dbReference type="AlphaFoldDB" id="A0A7W7D8X6"/>
<dbReference type="PANTHER" id="PTHR43481:SF4">
    <property type="entry name" value="GLYCEROL-1-PHOSPHATE PHOSPHOHYDROLASE 1-RELATED"/>
    <property type="match status" value="1"/>
</dbReference>
<sequence length="234" mass="24387">MPIPHDAVVFDCDGTLVDTETAWNDAYRDLFARYGVPLDPVARTRLVGLQLAELGEELAYLLGRPAPPEELGRAVYEMVCDGTTAPGTIVPMPGAVELVTALHGTRPLAIATNTPVEIVTGYLRRAGIHDAFDAVVDFAAAGAAKPSPLPYLRACAELGVHPGRAIAVEDSRNGTVAARAAGMFVVGVPSHPEIGLEADLVAAGLRDPRVWLTFGVPVALLDRPAPGAAGSSVP</sequence>
<proteinExistence type="predicted"/>
<accession>A0A7W7D8X6</accession>
<evidence type="ECO:0000313" key="2">
    <source>
        <dbReference type="Proteomes" id="UP000542210"/>
    </source>
</evidence>
<dbReference type="InterPro" id="IPR023198">
    <property type="entry name" value="PGP-like_dom2"/>
</dbReference>
<dbReference type="RefSeq" id="WP_184882164.1">
    <property type="nucleotide sequence ID" value="NZ_BOOV01000040.1"/>
</dbReference>
<dbReference type="InterPro" id="IPR006439">
    <property type="entry name" value="HAD-SF_hydro_IA"/>
</dbReference>
<dbReference type="InterPro" id="IPR036412">
    <property type="entry name" value="HAD-like_sf"/>
</dbReference>
<keyword evidence="2" id="KW-1185">Reference proteome</keyword>
<comment type="caution">
    <text evidence="1">The sequence shown here is derived from an EMBL/GenBank/DDBJ whole genome shotgun (WGS) entry which is preliminary data.</text>
</comment>
<dbReference type="Pfam" id="PF00702">
    <property type="entry name" value="Hydrolase"/>
    <property type="match status" value="1"/>
</dbReference>
<keyword evidence="1" id="KW-0378">Hydrolase</keyword>
<name>A0A7W7D8X6_9ACTN</name>
<dbReference type="InterPro" id="IPR051806">
    <property type="entry name" value="HAD-like_SPP"/>
</dbReference>
<dbReference type="NCBIfam" id="TIGR01509">
    <property type="entry name" value="HAD-SF-IA-v3"/>
    <property type="match status" value="1"/>
</dbReference>
<gene>
    <name evidence="1" type="ORF">BJ982_003961</name>
</gene>
<organism evidence="1 2">
    <name type="scientific">Sphaerisporangium siamense</name>
    <dbReference type="NCBI Taxonomy" id="795645"/>
    <lineage>
        <taxon>Bacteria</taxon>
        <taxon>Bacillati</taxon>
        <taxon>Actinomycetota</taxon>
        <taxon>Actinomycetes</taxon>
        <taxon>Streptosporangiales</taxon>
        <taxon>Streptosporangiaceae</taxon>
        <taxon>Sphaerisporangium</taxon>
    </lineage>
</organism>
<reference evidence="1 2" key="1">
    <citation type="submission" date="2020-08" db="EMBL/GenBank/DDBJ databases">
        <title>Sequencing the genomes of 1000 actinobacteria strains.</title>
        <authorList>
            <person name="Klenk H.-P."/>
        </authorList>
    </citation>
    <scope>NUCLEOTIDE SEQUENCE [LARGE SCALE GENOMIC DNA]</scope>
    <source>
        <strain evidence="1 2">DSM 45784</strain>
    </source>
</reference>
<dbReference type="PANTHER" id="PTHR43481">
    <property type="entry name" value="FRUCTOSE-1-PHOSPHATE PHOSPHATASE"/>
    <property type="match status" value="1"/>
</dbReference>
<dbReference type="SFLD" id="SFLDG01129">
    <property type="entry name" value="C1.5:_HAD__Beta-PGM__Phosphata"/>
    <property type="match status" value="1"/>
</dbReference>
<dbReference type="InterPro" id="IPR023214">
    <property type="entry name" value="HAD_sf"/>
</dbReference>
<dbReference type="PRINTS" id="PR00413">
    <property type="entry name" value="HADHALOGNASE"/>
</dbReference>
<dbReference type="SFLD" id="SFLDS00003">
    <property type="entry name" value="Haloacid_Dehalogenase"/>
    <property type="match status" value="1"/>
</dbReference>